<gene>
    <name evidence="2" type="ORF">BD310DRAFT_497781</name>
</gene>
<dbReference type="EMBL" id="ML145128">
    <property type="protein sequence ID" value="TBU58140.1"/>
    <property type="molecule type" value="Genomic_DNA"/>
</dbReference>
<name>A0A4Q9PUL3_9APHY</name>
<keyword evidence="3" id="KW-1185">Reference proteome</keyword>
<evidence type="ECO:0000313" key="2">
    <source>
        <dbReference type="EMBL" id="TBU58140.1"/>
    </source>
</evidence>
<sequence>MSPFSKSNHRSKPASLSLSSSGSTHSAYTSISSFSSPSSSVCSPSSSHSRQDTEESIQSTLHPPSVDSGYASSSESRGYLSPHPDYMLSRTYENWKIADAATQRLFVDLKSLEECKEQLRRANKRRVQEPKSPNPKRKPSLLTMPFRKRPVEQPPVTLPPRSPSPPRDDLPTVEHLQAQIDILTKRIEATQSASERLDACFEELRKVLDDGRPTSWRSFTSSSSEDGYPSGHNFADDYTRARRTVAARDQAYSDSKAMTAAMQHACHGIQSAHHHYRQAMDLLDAVCSPNKHRWEAVMGDEQSRQETYREAADWAQKAQICFNECVRSLTPHWELLKQDELQDCEDIEQTGLLQAVQLYNLMYGGKVLQMGITQQVQVMIQKQDAMFERLTNFAVWVQNCTQECSVVELEGREKRDAARRHLVELWVKADEENENFSLVAPSMSVHVGSGNAY</sequence>
<reference evidence="2 3" key="1">
    <citation type="submission" date="2019-01" db="EMBL/GenBank/DDBJ databases">
        <title>Draft genome sequences of three monokaryotic isolates of the white-rot basidiomycete fungus Dichomitus squalens.</title>
        <authorList>
            <consortium name="DOE Joint Genome Institute"/>
            <person name="Lopez S.C."/>
            <person name="Andreopoulos B."/>
            <person name="Pangilinan J."/>
            <person name="Lipzen A."/>
            <person name="Riley R."/>
            <person name="Ahrendt S."/>
            <person name="Ng V."/>
            <person name="Barry K."/>
            <person name="Daum C."/>
            <person name="Grigoriev I.V."/>
            <person name="Hilden K.S."/>
            <person name="Makela M.R."/>
            <person name="de Vries R.P."/>
        </authorList>
    </citation>
    <scope>NUCLEOTIDE SEQUENCE [LARGE SCALE GENOMIC DNA]</scope>
    <source>
        <strain evidence="2 3">CBS 464.89</strain>
    </source>
</reference>
<feature type="region of interest" description="Disordered" evidence="1">
    <location>
        <begin position="216"/>
        <end position="235"/>
    </location>
</feature>
<feature type="compositionally biased region" description="Pro residues" evidence="1">
    <location>
        <begin position="152"/>
        <end position="165"/>
    </location>
</feature>
<dbReference type="AlphaFoldDB" id="A0A4Q9PUL3"/>
<evidence type="ECO:0000313" key="3">
    <source>
        <dbReference type="Proteomes" id="UP000292082"/>
    </source>
</evidence>
<evidence type="ECO:0000256" key="1">
    <source>
        <dbReference type="SAM" id="MobiDB-lite"/>
    </source>
</evidence>
<protein>
    <submittedName>
        <fullName evidence="2">Uncharacterized protein</fullName>
    </submittedName>
</protein>
<accession>A0A4Q9PUL3</accession>
<feature type="region of interest" description="Disordered" evidence="1">
    <location>
        <begin position="1"/>
        <end position="79"/>
    </location>
</feature>
<dbReference type="Proteomes" id="UP000292082">
    <property type="component" value="Unassembled WGS sequence"/>
</dbReference>
<feature type="region of interest" description="Disordered" evidence="1">
    <location>
        <begin position="119"/>
        <end position="170"/>
    </location>
</feature>
<organism evidence="2 3">
    <name type="scientific">Dichomitus squalens</name>
    <dbReference type="NCBI Taxonomy" id="114155"/>
    <lineage>
        <taxon>Eukaryota</taxon>
        <taxon>Fungi</taxon>
        <taxon>Dikarya</taxon>
        <taxon>Basidiomycota</taxon>
        <taxon>Agaricomycotina</taxon>
        <taxon>Agaricomycetes</taxon>
        <taxon>Polyporales</taxon>
        <taxon>Polyporaceae</taxon>
        <taxon>Dichomitus</taxon>
    </lineage>
</organism>
<proteinExistence type="predicted"/>
<feature type="compositionally biased region" description="Low complexity" evidence="1">
    <location>
        <begin position="13"/>
        <end position="48"/>
    </location>
</feature>